<keyword evidence="3" id="KW-0238">DNA-binding</keyword>
<proteinExistence type="predicted"/>
<keyword evidence="2" id="KW-0731">Sigma factor</keyword>
<sequence>MAEFPETRVSLILRLSEPTDVQAWQEFSDIYTPALLAIAHRKGLQAADAEDVAQEILFGVARAVERFRPDASRAKFRTWLCRIAHNLIADFWAGRSKRPVSQALTDSWLDHLVSGEANAPDELMLGDLQAAIFRVAAKRVARRVANDTWQAFERTAIQRLEPSQVGTQLGMSLGSVYVARCRVLRLLRDEVEQLQKIYADFDTAEQWGEAAGADVGEFDELGLGESAFLDRGPEQ</sequence>
<organism evidence="6 7">
    <name type="scientific">Aureliella helgolandensis</name>
    <dbReference type="NCBI Taxonomy" id="2527968"/>
    <lineage>
        <taxon>Bacteria</taxon>
        <taxon>Pseudomonadati</taxon>
        <taxon>Planctomycetota</taxon>
        <taxon>Planctomycetia</taxon>
        <taxon>Pirellulales</taxon>
        <taxon>Pirellulaceae</taxon>
        <taxon>Aureliella</taxon>
    </lineage>
</organism>
<dbReference type="PANTHER" id="PTHR43133:SF8">
    <property type="entry name" value="RNA POLYMERASE SIGMA FACTOR HI_1459-RELATED"/>
    <property type="match status" value="1"/>
</dbReference>
<keyword evidence="7" id="KW-1185">Reference proteome</keyword>
<dbReference type="PANTHER" id="PTHR43133">
    <property type="entry name" value="RNA POLYMERASE ECF-TYPE SIGMA FACTO"/>
    <property type="match status" value="1"/>
</dbReference>
<evidence type="ECO:0000313" key="6">
    <source>
        <dbReference type="EMBL" id="QDV24051.1"/>
    </source>
</evidence>
<dbReference type="GO" id="GO:0003677">
    <property type="term" value="F:DNA binding"/>
    <property type="evidence" value="ECO:0007669"/>
    <property type="project" value="UniProtKB-KW"/>
</dbReference>
<gene>
    <name evidence="6" type="primary">sigE_6</name>
    <name evidence="6" type="ORF">Q31a_23640</name>
</gene>
<dbReference type="InterPro" id="IPR014284">
    <property type="entry name" value="RNA_pol_sigma-70_dom"/>
</dbReference>
<keyword evidence="1" id="KW-0805">Transcription regulation</keyword>
<dbReference type="Pfam" id="PF04542">
    <property type="entry name" value="Sigma70_r2"/>
    <property type="match status" value="1"/>
</dbReference>
<dbReference type="Gene3D" id="1.10.1740.10">
    <property type="match status" value="1"/>
</dbReference>
<keyword evidence="4" id="KW-0804">Transcription</keyword>
<dbReference type="EMBL" id="CP036298">
    <property type="protein sequence ID" value="QDV24051.1"/>
    <property type="molecule type" value="Genomic_DNA"/>
</dbReference>
<dbReference type="AlphaFoldDB" id="A0A518G632"/>
<dbReference type="KEGG" id="ahel:Q31a_23640"/>
<evidence type="ECO:0000256" key="1">
    <source>
        <dbReference type="ARBA" id="ARBA00023015"/>
    </source>
</evidence>
<dbReference type="InterPro" id="IPR013325">
    <property type="entry name" value="RNA_pol_sigma_r2"/>
</dbReference>
<evidence type="ECO:0000313" key="7">
    <source>
        <dbReference type="Proteomes" id="UP000318017"/>
    </source>
</evidence>
<dbReference type="Proteomes" id="UP000318017">
    <property type="component" value="Chromosome"/>
</dbReference>
<dbReference type="OrthoDB" id="258490at2"/>
<evidence type="ECO:0000256" key="3">
    <source>
        <dbReference type="ARBA" id="ARBA00023125"/>
    </source>
</evidence>
<dbReference type="RefSeq" id="WP_145077432.1">
    <property type="nucleotide sequence ID" value="NZ_CP036298.1"/>
</dbReference>
<dbReference type="GO" id="GO:0016987">
    <property type="term" value="F:sigma factor activity"/>
    <property type="evidence" value="ECO:0007669"/>
    <property type="project" value="UniProtKB-KW"/>
</dbReference>
<name>A0A518G632_9BACT</name>
<dbReference type="NCBIfam" id="TIGR02937">
    <property type="entry name" value="sigma70-ECF"/>
    <property type="match status" value="1"/>
</dbReference>
<protein>
    <submittedName>
        <fullName evidence="6">ECF RNA polymerase sigma factor SigE</fullName>
    </submittedName>
</protein>
<dbReference type="SUPFAM" id="SSF88946">
    <property type="entry name" value="Sigma2 domain of RNA polymerase sigma factors"/>
    <property type="match status" value="1"/>
</dbReference>
<dbReference type="InterPro" id="IPR007627">
    <property type="entry name" value="RNA_pol_sigma70_r2"/>
</dbReference>
<accession>A0A518G632</accession>
<evidence type="ECO:0000256" key="4">
    <source>
        <dbReference type="ARBA" id="ARBA00023163"/>
    </source>
</evidence>
<reference evidence="6 7" key="1">
    <citation type="submission" date="2019-02" db="EMBL/GenBank/DDBJ databases">
        <title>Deep-cultivation of Planctomycetes and their phenomic and genomic characterization uncovers novel biology.</title>
        <authorList>
            <person name="Wiegand S."/>
            <person name="Jogler M."/>
            <person name="Boedeker C."/>
            <person name="Pinto D."/>
            <person name="Vollmers J."/>
            <person name="Rivas-Marin E."/>
            <person name="Kohn T."/>
            <person name="Peeters S.H."/>
            <person name="Heuer A."/>
            <person name="Rast P."/>
            <person name="Oberbeckmann S."/>
            <person name="Bunk B."/>
            <person name="Jeske O."/>
            <person name="Meyerdierks A."/>
            <person name="Storesund J.E."/>
            <person name="Kallscheuer N."/>
            <person name="Luecker S."/>
            <person name="Lage O.M."/>
            <person name="Pohl T."/>
            <person name="Merkel B.J."/>
            <person name="Hornburger P."/>
            <person name="Mueller R.-W."/>
            <person name="Bruemmer F."/>
            <person name="Labrenz M."/>
            <person name="Spormann A.M."/>
            <person name="Op den Camp H."/>
            <person name="Overmann J."/>
            <person name="Amann R."/>
            <person name="Jetten M.S.M."/>
            <person name="Mascher T."/>
            <person name="Medema M.H."/>
            <person name="Devos D.P."/>
            <person name="Kaster A.-K."/>
            <person name="Ovreas L."/>
            <person name="Rohde M."/>
            <person name="Galperin M.Y."/>
            <person name="Jogler C."/>
        </authorList>
    </citation>
    <scope>NUCLEOTIDE SEQUENCE [LARGE SCALE GENOMIC DNA]</scope>
    <source>
        <strain evidence="6 7">Q31a</strain>
    </source>
</reference>
<dbReference type="GO" id="GO:0006352">
    <property type="term" value="P:DNA-templated transcription initiation"/>
    <property type="evidence" value="ECO:0007669"/>
    <property type="project" value="InterPro"/>
</dbReference>
<evidence type="ECO:0000259" key="5">
    <source>
        <dbReference type="Pfam" id="PF04542"/>
    </source>
</evidence>
<evidence type="ECO:0000256" key="2">
    <source>
        <dbReference type="ARBA" id="ARBA00023082"/>
    </source>
</evidence>
<feature type="domain" description="RNA polymerase sigma-70 region 2" evidence="5">
    <location>
        <begin position="31"/>
        <end position="97"/>
    </location>
</feature>
<dbReference type="InterPro" id="IPR039425">
    <property type="entry name" value="RNA_pol_sigma-70-like"/>
</dbReference>